<organism evidence="2 3">
    <name type="scientific">Cellulomonas humilata</name>
    <dbReference type="NCBI Taxonomy" id="144055"/>
    <lineage>
        <taxon>Bacteria</taxon>
        <taxon>Bacillati</taxon>
        <taxon>Actinomycetota</taxon>
        <taxon>Actinomycetes</taxon>
        <taxon>Micrococcales</taxon>
        <taxon>Cellulomonadaceae</taxon>
        <taxon>Cellulomonas</taxon>
    </lineage>
</organism>
<evidence type="ECO:0000256" key="1">
    <source>
        <dbReference type="SAM" id="Phobius"/>
    </source>
</evidence>
<name>A0A7Y6A452_9CELL</name>
<evidence type="ECO:0000313" key="2">
    <source>
        <dbReference type="EMBL" id="NUU19424.1"/>
    </source>
</evidence>
<feature type="transmembrane region" description="Helical" evidence="1">
    <location>
        <begin position="212"/>
        <end position="233"/>
    </location>
</feature>
<reference evidence="2 3" key="1">
    <citation type="submission" date="2020-05" db="EMBL/GenBank/DDBJ databases">
        <title>Genome Sequencing of Type Strains.</title>
        <authorList>
            <person name="Lemaire J.F."/>
            <person name="Inderbitzin P."/>
            <person name="Gregorio O.A."/>
            <person name="Collins S.B."/>
            <person name="Wespe N."/>
            <person name="Knight-Connoni V."/>
        </authorList>
    </citation>
    <scope>NUCLEOTIDE SEQUENCE [LARGE SCALE GENOMIC DNA]</scope>
    <source>
        <strain evidence="2 3">ATCC 25174</strain>
    </source>
</reference>
<dbReference type="AlphaFoldDB" id="A0A7Y6A452"/>
<dbReference type="GO" id="GO:0140359">
    <property type="term" value="F:ABC-type transporter activity"/>
    <property type="evidence" value="ECO:0007669"/>
    <property type="project" value="InterPro"/>
</dbReference>
<feature type="transmembrane region" description="Helical" evidence="1">
    <location>
        <begin position="307"/>
        <end position="326"/>
    </location>
</feature>
<protein>
    <submittedName>
        <fullName evidence="2">ABC transporter permease</fullName>
    </submittedName>
</protein>
<feature type="transmembrane region" description="Helical" evidence="1">
    <location>
        <begin position="162"/>
        <end position="192"/>
    </location>
</feature>
<feature type="transmembrane region" description="Helical" evidence="1">
    <location>
        <begin position="240"/>
        <end position="259"/>
    </location>
</feature>
<dbReference type="GO" id="GO:0005886">
    <property type="term" value="C:plasma membrane"/>
    <property type="evidence" value="ECO:0007669"/>
    <property type="project" value="UniProtKB-SubCell"/>
</dbReference>
<keyword evidence="1" id="KW-1133">Transmembrane helix</keyword>
<dbReference type="Proteomes" id="UP000565724">
    <property type="component" value="Unassembled WGS sequence"/>
</dbReference>
<feature type="transmembrane region" description="Helical" evidence="1">
    <location>
        <begin position="117"/>
        <end position="141"/>
    </location>
</feature>
<proteinExistence type="predicted"/>
<gene>
    <name evidence="2" type="ORF">HP550_19420</name>
</gene>
<dbReference type="PANTHER" id="PTHR37305">
    <property type="entry name" value="INTEGRAL MEMBRANE PROTEIN-RELATED"/>
    <property type="match status" value="1"/>
</dbReference>
<dbReference type="EMBL" id="JABMCI010000070">
    <property type="protein sequence ID" value="NUU19424.1"/>
    <property type="molecule type" value="Genomic_DNA"/>
</dbReference>
<dbReference type="PANTHER" id="PTHR37305:SF1">
    <property type="entry name" value="MEMBRANE PROTEIN"/>
    <property type="match status" value="1"/>
</dbReference>
<evidence type="ECO:0000313" key="3">
    <source>
        <dbReference type="Proteomes" id="UP000565724"/>
    </source>
</evidence>
<sequence>MSRLLRVELDRFASRALIRAGVVAVLVICCFAVVSAWSSASPPSQAEQDQARVYYEQALTDWEQNGEQYVADCRAQEEADKETADDPGLVDYGCDEMTAPKLQDWIGGAPSFGRDTAALLTSLSLLLVLAPVLLAGSFVSAEFSTGSIANWLTFAPRRVRVYLSKVLAAGLGIIPVAAVGVAIVLGGSWLAYRNFDTINAEASTDLDSPVAVALRLVALTPVVAVLGAALGFLARHTAAVLGIVLGWVVLVEGILVNWVQALRPWTLTLNISAWVSGSAPYWTQECTTTASGQSCRSVEHVLSQTQGAVYLLVLTAVVAGVALLVFRRRDVG</sequence>
<dbReference type="RefSeq" id="WP_175349302.1">
    <property type="nucleotide sequence ID" value="NZ_JABMCI010000070.1"/>
</dbReference>
<feature type="transmembrane region" description="Helical" evidence="1">
    <location>
        <begin position="16"/>
        <end position="37"/>
    </location>
</feature>
<keyword evidence="1" id="KW-0472">Membrane</keyword>
<keyword evidence="1" id="KW-0812">Transmembrane</keyword>
<comment type="caution">
    <text evidence="2">The sequence shown here is derived from an EMBL/GenBank/DDBJ whole genome shotgun (WGS) entry which is preliminary data.</text>
</comment>
<keyword evidence="3" id="KW-1185">Reference proteome</keyword>
<accession>A0A7Y6A452</accession>